<name>A0A1N7PG61_9BACT</name>
<proteinExistence type="predicted"/>
<feature type="transmembrane region" description="Helical" evidence="1">
    <location>
        <begin position="50"/>
        <end position="74"/>
    </location>
</feature>
<feature type="transmembrane region" description="Helical" evidence="1">
    <location>
        <begin position="232"/>
        <end position="253"/>
    </location>
</feature>
<keyword evidence="1" id="KW-1133">Transmembrane helix</keyword>
<protein>
    <submittedName>
        <fullName evidence="2">Short-chain fatty acids transporter</fullName>
    </submittedName>
</protein>
<keyword evidence="3" id="KW-1185">Reference proteome</keyword>
<accession>A0A1N7PG61</accession>
<feature type="transmembrane region" description="Helical" evidence="1">
    <location>
        <begin position="189"/>
        <end position="211"/>
    </location>
</feature>
<dbReference type="Pfam" id="PF02667">
    <property type="entry name" value="SCFA_trans"/>
    <property type="match status" value="1"/>
</dbReference>
<feature type="transmembrane region" description="Helical" evidence="1">
    <location>
        <begin position="265"/>
        <end position="289"/>
    </location>
</feature>
<evidence type="ECO:0000256" key="1">
    <source>
        <dbReference type="SAM" id="Phobius"/>
    </source>
</evidence>
<dbReference type="STRING" id="529505.SAMN05421761_11627"/>
<feature type="transmembrane region" description="Helical" evidence="1">
    <location>
        <begin position="331"/>
        <end position="351"/>
    </location>
</feature>
<evidence type="ECO:0000313" key="3">
    <source>
        <dbReference type="Proteomes" id="UP000186026"/>
    </source>
</evidence>
<dbReference type="OrthoDB" id="9342495at2"/>
<keyword evidence="1" id="KW-0472">Membrane</keyword>
<dbReference type="RefSeq" id="WP_076502630.1">
    <property type="nucleotide sequence ID" value="NZ_FTOP01000016.1"/>
</dbReference>
<feature type="transmembrane region" description="Helical" evidence="1">
    <location>
        <begin position="301"/>
        <end position="325"/>
    </location>
</feature>
<dbReference type="PANTHER" id="PTHR41983">
    <property type="entry name" value="SHORT-CHAIN FATTY ACID TRANSPORTER-RELATED"/>
    <property type="match status" value="1"/>
</dbReference>
<gene>
    <name evidence="2" type="ORF">SAMN05421761_11627</name>
</gene>
<keyword evidence="1" id="KW-0812">Transmembrane</keyword>
<reference evidence="3" key="1">
    <citation type="submission" date="2017-01" db="EMBL/GenBank/DDBJ databases">
        <authorList>
            <person name="Varghese N."/>
            <person name="Submissions S."/>
        </authorList>
    </citation>
    <scope>NUCLEOTIDE SEQUENCE [LARGE SCALE GENOMIC DNA]</scope>
    <source>
        <strain evidence="3">DSM 46698</strain>
    </source>
</reference>
<dbReference type="Proteomes" id="UP000186026">
    <property type="component" value="Unassembled WGS sequence"/>
</dbReference>
<feature type="transmembrane region" description="Helical" evidence="1">
    <location>
        <begin position="133"/>
        <end position="151"/>
    </location>
</feature>
<feature type="transmembrane region" description="Helical" evidence="1">
    <location>
        <begin position="387"/>
        <end position="404"/>
    </location>
</feature>
<evidence type="ECO:0000313" key="2">
    <source>
        <dbReference type="EMBL" id="SIT09643.1"/>
    </source>
</evidence>
<feature type="transmembrane region" description="Helical" evidence="1">
    <location>
        <begin position="411"/>
        <end position="430"/>
    </location>
</feature>
<dbReference type="PANTHER" id="PTHR41983:SF2">
    <property type="entry name" value="SHORT-CHAIN FATTY ACID TRANSPORTER-RELATED"/>
    <property type="match status" value="1"/>
</dbReference>
<dbReference type="EMBL" id="FTOP01000016">
    <property type="protein sequence ID" value="SIT09643.1"/>
    <property type="molecule type" value="Genomic_DNA"/>
</dbReference>
<organism evidence="2 3">
    <name type="scientific">Belliella pelovolcani</name>
    <dbReference type="NCBI Taxonomy" id="529505"/>
    <lineage>
        <taxon>Bacteria</taxon>
        <taxon>Pseudomonadati</taxon>
        <taxon>Bacteroidota</taxon>
        <taxon>Cytophagia</taxon>
        <taxon>Cytophagales</taxon>
        <taxon>Cyclobacteriaceae</taxon>
        <taxon>Belliella</taxon>
    </lineage>
</organism>
<sequence length="431" mass="46783">MKQSDTLSPTFVLALVLSLLVFLLANIFTNPGDHGFLVYSFEVLKFWQKGFWELLEFTMQMVLILIFGHALAISTPIARFLNWLSSGVRSNTHAVLLTGFTAMFAGYVNWGFGLILGAILAKEVAIQADKSGVKINYPLVAASGYLGMLIWHGGLSGSAPLKVAEKQHFLSSQIGVISVSETLFSNFNLGVNLVLLAGLFIIMCLLSKGNFSPKNHLVVDEISKPLVGKDKVGLVLGIIILGLSISDIAVNWGGFSFIDLNYVNFTLMGLGMLAFGSLTAYIKAITIAVSGSVEILLQFPFYAGILGIMKYSGLLVLISEAIVYYSTAETFPVLAFFSAAFVNFFIPSGGGQWAIQGPVIMDATLKLGLDPSRMVMVFAYGDQVSNMLQPFWALPLLAITGVAAKDILKYTLYFFGLAILVFAICIYFFLP</sequence>
<feature type="transmembrane region" description="Helical" evidence="1">
    <location>
        <begin position="94"/>
        <end position="121"/>
    </location>
</feature>
<dbReference type="GO" id="GO:0005886">
    <property type="term" value="C:plasma membrane"/>
    <property type="evidence" value="ECO:0007669"/>
    <property type="project" value="TreeGrafter"/>
</dbReference>
<dbReference type="AlphaFoldDB" id="A0A1N7PG61"/>
<dbReference type="InterPro" id="IPR006160">
    <property type="entry name" value="SCFA_transpt_AtoE"/>
</dbReference>
<feature type="transmembrane region" description="Helical" evidence="1">
    <location>
        <begin position="6"/>
        <end position="29"/>
    </location>
</feature>